<dbReference type="GO" id="GO:0009953">
    <property type="term" value="P:dorsal/ventral pattern formation"/>
    <property type="evidence" value="ECO:0007669"/>
    <property type="project" value="Ensembl"/>
</dbReference>
<feature type="domain" description="Homeobox" evidence="5">
    <location>
        <begin position="130"/>
        <end position="190"/>
    </location>
</feature>
<evidence type="ECO:0000313" key="7">
    <source>
        <dbReference type="Proteomes" id="UP000261340"/>
    </source>
</evidence>
<dbReference type="InterPro" id="IPR001356">
    <property type="entry name" value="HD"/>
</dbReference>
<dbReference type="Gene3D" id="1.10.10.60">
    <property type="entry name" value="Homeodomain-like"/>
    <property type="match status" value="1"/>
</dbReference>
<dbReference type="SMART" id="SM00389">
    <property type="entry name" value="HOX"/>
    <property type="match status" value="1"/>
</dbReference>
<dbReference type="GO" id="GO:0042661">
    <property type="term" value="P:regulation of mesodermal cell fate specification"/>
    <property type="evidence" value="ECO:0007669"/>
    <property type="project" value="Ensembl"/>
</dbReference>
<comment type="subcellular location">
    <subcellularLocation>
        <location evidence="1 2 3">Nucleus</location>
    </subcellularLocation>
</comment>
<dbReference type="PROSITE" id="PS50071">
    <property type="entry name" value="HOMEOBOX_2"/>
    <property type="match status" value="1"/>
</dbReference>
<dbReference type="Proteomes" id="UP000261340">
    <property type="component" value="Unplaced"/>
</dbReference>
<reference evidence="6" key="2">
    <citation type="submission" date="2025-09" db="UniProtKB">
        <authorList>
            <consortium name="Ensembl"/>
        </authorList>
    </citation>
    <scope>IDENTIFICATION</scope>
</reference>
<evidence type="ECO:0000256" key="2">
    <source>
        <dbReference type="PROSITE-ProRule" id="PRU00108"/>
    </source>
</evidence>
<dbReference type="SUPFAM" id="SSF46689">
    <property type="entry name" value="Homeodomain-like"/>
    <property type="match status" value="1"/>
</dbReference>
<keyword evidence="2 3" id="KW-0238">DNA-binding</keyword>
<accession>A0A3Q0S919</accession>
<keyword evidence="2 3" id="KW-0371">Homeobox</keyword>
<evidence type="ECO:0000313" key="6">
    <source>
        <dbReference type="Ensembl" id="ENSACIP00000016940.1"/>
    </source>
</evidence>
<dbReference type="InterPro" id="IPR050848">
    <property type="entry name" value="Homeobox_TF"/>
</dbReference>
<reference evidence="6" key="1">
    <citation type="submission" date="2025-08" db="UniProtKB">
        <authorList>
            <consortium name="Ensembl"/>
        </authorList>
    </citation>
    <scope>IDENTIFICATION</scope>
</reference>
<dbReference type="GeneTree" id="ENSGT00940000167350"/>
<dbReference type="PANTHER" id="PTHR24333:SF5">
    <property type="entry name" value="VENT HOMEOBOX"/>
    <property type="match status" value="1"/>
</dbReference>
<name>A0A3Q0S919_AMPCI</name>
<proteinExistence type="predicted"/>
<feature type="region of interest" description="Disordered" evidence="4">
    <location>
        <begin position="69"/>
        <end position="135"/>
    </location>
</feature>
<dbReference type="Pfam" id="PF00046">
    <property type="entry name" value="Homeodomain"/>
    <property type="match status" value="1"/>
</dbReference>
<organism evidence="6 7">
    <name type="scientific">Amphilophus citrinellus</name>
    <name type="common">Midas cichlid</name>
    <name type="synonym">Cichlasoma citrinellum</name>
    <dbReference type="NCBI Taxonomy" id="61819"/>
    <lineage>
        <taxon>Eukaryota</taxon>
        <taxon>Metazoa</taxon>
        <taxon>Chordata</taxon>
        <taxon>Craniata</taxon>
        <taxon>Vertebrata</taxon>
        <taxon>Euteleostomi</taxon>
        <taxon>Actinopterygii</taxon>
        <taxon>Neopterygii</taxon>
        <taxon>Teleostei</taxon>
        <taxon>Neoteleostei</taxon>
        <taxon>Acanthomorphata</taxon>
        <taxon>Ovalentaria</taxon>
        <taxon>Cichlomorphae</taxon>
        <taxon>Cichliformes</taxon>
        <taxon>Cichlidae</taxon>
        <taxon>New World cichlids</taxon>
        <taxon>Cichlasomatinae</taxon>
        <taxon>Heroini</taxon>
        <taxon>Amphilophus</taxon>
    </lineage>
</organism>
<dbReference type="GO" id="GO:0003677">
    <property type="term" value="F:DNA binding"/>
    <property type="evidence" value="ECO:0007669"/>
    <property type="project" value="UniProtKB-UniRule"/>
</dbReference>
<sequence>MNAHFSIEWMAQSSQQEGSETTTTITACGPMACGTLSESLPGFYCRQKSENLPKQEKQENMSQALEAYSQTALQQQTAPNNQGKNGIDTKMTEIGFSSGTEEETSGYDSESGHSLSPSVPTDSKLPPSPPVGRRPRTAFTAEQISSLEKAFSRNPYLGTQDKAELCKKLHLSDKQIRNWFQNRRMKVKRTMQDALAQACQANVCQAPQFMHYPELQTFRPGPYPRYRSTAAVVPEGPAPASYIYPHNRVQFSSPIPSIATLPMDSFYQYSSLPGVMVPSATSHLRESYSAYPPYY</sequence>
<dbReference type="GO" id="GO:0005634">
    <property type="term" value="C:nucleus"/>
    <property type="evidence" value="ECO:0007669"/>
    <property type="project" value="UniProtKB-SubCell"/>
</dbReference>
<keyword evidence="7" id="KW-1185">Reference proteome</keyword>
<dbReference type="GO" id="GO:0036342">
    <property type="term" value="P:post-anal tail morphogenesis"/>
    <property type="evidence" value="ECO:0007669"/>
    <property type="project" value="Ensembl"/>
</dbReference>
<dbReference type="OMA" id="GFYCRQK"/>
<dbReference type="InterPro" id="IPR009057">
    <property type="entry name" value="Homeodomain-like_sf"/>
</dbReference>
<protein>
    <submittedName>
        <fullName evidence="6">Ventrally expressed dharma/bozozok antagonist</fullName>
    </submittedName>
</protein>
<dbReference type="GO" id="GO:0060061">
    <property type="term" value="P:Spemann organizer formation"/>
    <property type="evidence" value="ECO:0007669"/>
    <property type="project" value="Ensembl"/>
</dbReference>
<evidence type="ECO:0000256" key="4">
    <source>
        <dbReference type="SAM" id="MobiDB-lite"/>
    </source>
</evidence>
<dbReference type="GO" id="GO:0042663">
    <property type="term" value="P:regulation of endodermal cell fate specification"/>
    <property type="evidence" value="ECO:0007669"/>
    <property type="project" value="Ensembl"/>
</dbReference>
<feature type="DNA-binding region" description="Homeobox" evidence="2">
    <location>
        <begin position="132"/>
        <end position="191"/>
    </location>
</feature>
<evidence type="ECO:0000256" key="1">
    <source>
        <dbReference type="ARBA" id="ARBA00004123"/>
    </source>
</evidence>
<keyword evidence="2 3" id="KW-0539">Nucleus</keyword>
<dbReference type="PANTHER" id="PTHR24333">
    <property type="entry name" value="HOMEO BOX HB9 LIKE A-RELATED"/>
    <property type="match status" value="1"/>
</dbReference>
<feature type="compositionally biased region" description="Polar residues" evidence="4">
    <location>
        <begin position="106"/>
        <end position="121"/>
    </location>
</feature>
<feature type="compositionally biased region" description="Polar residues" evidence="4">
    <location>
        <begin position="69"/>
        <end position="84"/>
    </location>
</feature>
<dbReference type="AlphaFoldDB" id="A0A3Q0S919"/>
<evidence type="ECO:0000259" key="5">
    <source>
        <dbReference type="PROSITE" id="PS50071"/>
    </source>
</evidence>
<dbReference type="CDD" id="cd00086">
    <property type="entry name" value="homeodomain"/>
    <property type="match status" value="1"/>
</dbReference>
<evidence type="ECO:0000256" key="3">
    <source>
        <dbReference type="RuleBase" id="RU000682"/>
    </source>
</evidence>
<dbReference type="Ensembl" id="ENSACIT00000017396.1">
    <property type="protein sequence ID" value="ENSACIP00000016940.1"/>
    <property type="gene ID" value="ENSACIG00000013202.1"/>
</dbReference>